<evidence type="ECO:0000313" key="3">
    <source>
        <dbReference type="EMBL" id="MCY1076332.1"/>
    </source>
</evidence>
<evidence type="ECO:0000256" key="1">
    <source>
        <dbReference type="SAM" id="Coils"/>
    </source>
</evidence>
<keyword evidence="4" id="KW-1185">Reference proteome</keyword>
<dbReference type="InterPro" id="IPR011754">
    <property type="entry name" value="Mxa_paralog_2268"/>
</dbReference>
<accession>A0ABT4A3V4</accession>
<comment type="caution">
    <text evidence="3">The sequence shown here is derived from an EMBL/GenBank/DDBJ whole genome shotgun (WGS) entry which is preliminary data.</text>
</comment>
<evidence type="ECO:0000256" key="2">
    <source>
        <dbReference type="SAM" id="SignalP"/>
    </source>
</evidence>
<dbReference type="Proteomes" id="UP001207654">
    <property type="component" value="Unassembled WGS sequence"/>
</dbReference>
<name>A0ABT4A3V4_9BACT</name>
<dbReference type="Pfam" id="PF09544">
    <property type="entry name" value="DUF2381"/>
    <property type="match status" value="1"/>
</dbReference>
<reference evidence="3 4" key="1">
    <citation type="submission" date="2022-11" db="EMBL/GenBank/DDBJ databases">
        <title>Minimal conservation of predation-associated metabolite biosynthetic gene clusters underscores biosynthetic potential of Myxococcota including descriptions for ten novel species: Archangium lansinium sp. nov., Myxococcus landrumus sp. nov., Nannocystis bai.</title>
        <authorList>
            <person name="Ahearne A."/>
            <person name="Stevens C."/>
            <person name="Phillips K."/>
        </authorList>
    </citation>
    <scope>NUCLEOTIDE SEQUENCE [LARGE SCALE GENOMIC DNA]</scope>
    <source>
        <strain evidence="3 4">MIWBW</strain>
    </source>
</reference>
<feature type="coiled-coil region" evidence="1">
    <location>
        <begin position="140"/>
        <end position="167"/>
    </location>
</feature>
<evidence type="ECO:0000313" key="4">
    <source>
        <dbReference type="Proteomes" id="UP001207654"/>
    </source>
</evidence>
<dbReference type="NCBIfam" id="TIGR02268">
    <property type="entry name" value="Myxococcus xanthus paralogous family TIGR02268"/>
    <property type="match status" value="1"/>
</dbReference>
<organism evidence="3 4">
    <name type="scientific">Archangium lansingense</name>
    <dbReference type="NCBI Taxonomy" id="2995310"/>
    <lineage>
        <taxon>Bacteria</taxon>
        <taxon>Pseudomonadati</taxon>
        <taxon>Myxococcota</taxon>
        <taxon>Myxococcia</taxon>
        <taxon>Myxococcales</taxon>
        <taxon>Cystobacterineae</taxon>
        <taxon>Archangiaceae</taxon>
        <taxon>Archangium</taxon>
    </lineage>
</organism>
<keyword evidence="1" id="KW-0175">Coiled coil</keyword>
<protein>
    <submittedName>
        <fullName evidence="3">DUF2381 family protein</fullName>
    </submittedName>
</protein>
<feature type="chain" id="PRO_5045253894" evidence="2">
    <location>
        <begin position="22"/>
        <end position="309"/>
    </location>
</feature>
<dbReference type="EMBL" id="JAPNKA010000001">
    <property type="protein sequence ID" value="MCY1076332.1"/>
    <property type="molecule type" value="Genomic_DNA"/>
</dbReference>
<keyword evidence="2" id="KW-0732">Signal</keyword>
<gene>
    <name evidence="3" type="ORF">OV287_17795</name>
</gene>
<feature type="signal peptide" evidence="2">
    <location>
        <begin position="1"/>
        <end position="21"/>
    </location>
</feature>
<dbReference type="RefSeq" id="WP_267535225.1">
    <property type="nucleotide sequence ID" value="NZ_JAPNKA010000001.1"/>
</dbReference>
<proteinExistence type="predicted"/>
<sequence>MLPPSPGALLALALLTGTAKAAEPPGVSECSATSRLDLTAESTEQTPGVCVTPDEPTTFVFGGLLPPGAVVLSDNHSISFAQVDNFVTVYPKRSLLAGERVKLTVRFADGAAPESASFWLVGHSVRGARRVEVFRHSRPADELKREAAEARAESRQCQEDKARLLAERTEPGGLMGAAWLERTGDVQWKDILGDLRQDPSNALELAKARSYSNPGSVAVRLKLLNPGAEPWTAVGAVLKDSTGAEVEFSPWQETAIPPGAPGFVVVGAEREAGQLTCPCTLKLWEAEGPRTVTLGNVTFPPVEQGGERE</sequence>